<reference evidence="2" key="1">
    <citation type="journal article" date="2020" name="mSystems">
        <title>Genome- and Community-Level Interaction Insights into Carbon Utilization and Element Cycling Functions of Hydrothermarchaeota in Hydrothermal Sediment.</title>
        <authorList>
            <person name="Zhou Z."/>
            <person name="Liu Y."/>
            <person name="Xu W."/>
            <person name="Pan J."/>
            <person name="Luo Z.H."/>
            <person name="Li M."/>
        </authorList>
    </citation>
    <scope>NUCLEOTIDE SEQUENCE [LARGE SCALE GENOMIC DNA]</scope>
    <source>
        <strain evidence="2">SpSt-381</strain>
    </source>
</reference>
<name>A0A832I279_UNCEI</name>
<gene>
    <name evidence="2" type="ORF">ENR23_00735</name>
</gene>
<dbReference type="Pfam" id="PF00578">
    <property type="entry name" value="AhpC-TSA"/>
    <property type="match status" value="1"/>
</dbReference>
<organism evidence="2">
    <name type="scientific">Eiseniibacteriota bacterium</name>
    <dbReference type="NCBI Taxonomy" id="2212470"/>
    <lineage>
        <taxon>Bacteria</taxon>
        <taxon>Candidatus Eiseniibacteriota</taxon>
    </lineage>
</organism>
<sequence length="111" mass="12379">MREFRVHHVELQSAGIAVAGISLDPPETNRRWAERLQLPYPLLSDTERAAGDAFGVIRRFGLGGFQVELFRRTTVLVDLHGVVRAVWGKVRIRDHALDVLQVARALSSVPA</sequence>
<evidence type="ECO:0000313" key="2">
    <source>
        <dbReference type="EMBL" id="HGZ41950.1"/>
    </source>
</evidence>
<feature type="domain" description="Alkyl hydroperoxide reductase subunit C/ Thiol specific antioxidant" evidence="1">
    <location>
        <begin position="1"/>
        <end position="85"/>
    </location>
</feature>
<accession>A0A832I279</accession>
<protein>
    <submittedName>
        <fullName evidence="2">Redoxin domain-containing protein</fullName>
    </submittedName>
</protein>
<dbReference type="GO" id="GO:0016209">
    <property type="term" value="F:antioxidant activity"/>
    <property type="evidence" value="ECO:0007669"/>
    <property type="project" value="InterPro"/>
</dbReference>
<dbReference type="InterPro" id="IPR036249">
    <property type="entry name" value="Thioredoxin-like_sf"/>
</dbReference>
<dbReference type="AlphaFoldDB" id="A0A832I279"/>
<comment type="caution">
    <text evidence="2">The sequence shown here is derived from an EMBL/GenBank/DDBJ whole genome shotgun (WGS) entry which is preliminary data.</text>
</comment>
<dbReference type="EMBL" id="DSQF01000002">
    <property type="protein sequence ID" value="HGZ41950.1"/>
    <property type="molecule type" value="Genomic_DNA"/>
</dbReference>
<dbReference type="InterPro" id="IPR000866">
    <property type="entry name" value="AhpC/TSA"/>
</dbReference>
<dbReference type="GO" id="GO:0016491">
    <property type="term" value="F:oxidoreductase activity"/>
    <property type="evidence" value="ECO:0007669"/>
    <property type="project" value="InterPro"/>
</dbReference>
<dbReference type="Gene3D" id="3.40.30.10">
    <property type="entry name" value="Glutaredoxin"/>
    <property type="match status" value="1"/>
</dbReference>
<evidence type="ECO:0000259" key="1">
    <source>
        <dbReference type="Pfam" id="PF00578"/>
    </source>
</evidence>
<proteinExistence type="predicted"/>
<dbReference type="SUPFAM" id="SSF52833">
    <property type="entry name" value="Thioredoxin-like"/>
    <property type="match status" value="1"/>
</dbReference>